<evidence type="ECO:0000313" key="1">
    <source>
        <dbReference type="EMBL" id="RRT45064.1"/>
    </source>
</evidence>
<reference evidence="1 2" key="1">
    <citation type="journal article" date="2014" name="Agronomy (Basel)">
        <title>A Draft Genome Sequence for Ensete ventricosum, the Drought-Tolerant Tree Against Hunger.</title>
        <authorList>
            <person name="Harrison J."/>
            <person name="Moore K.A."/>
            <person name="Paszkiewicz K."/>
            <person name="Jones T."/>
            <person name="Grant M."/>
            <person name="Ambacheew D."/>
            <person name="Muzemil S."/>
            <person name="Studholme D.J."/>
        </authorList>
    </citation>
    <scope>NUCLEOTIDE SEQUENCE [LARGE SCALE GENOMIC DNA]</scope>
</reference>
<dbReference type="AlphaFoldDB" id="A0A426Y027"/>
<sequence length="165" mass="17237">MIGEAIASLRIEQLGEEKLVPGVLEARQAPVDAVCVAHRVGDLLRGRRHPLLLVDGRVGVLAVAGELGDVEDCDGQLRSADHVPDHLHDALPAVGAPVRGVFDHGCLVVAVASGFGPPVSAPVGFSVLISKVKREGEGVLCARLHDIPRFVVEGALSLPARLNPP</sequence>
<name>A0A426Y027_ENSVE</name>
<protein>
    <submittedName>
        <fullName evidence="1">Uncharacterized protein</fullName>
    </submittedName>
</protein>
<evidence type="ECO:0000313" key="2">
    <source>
        <dbReference type="Proteomes" id="UP000287651"/>
    </source>
</evidence>
<gene>
    <name evidence="1" type="ORF">B296_00055380</name>
</gene>
<proteinExistence type="predicted"/>
<accession>A0A426Y027</accession>
<organism evidence="1 2">
    <name type="scientific">Ensete ventricosum</name>
    <name type="common">Abyssinian banana</name>
    <name type="synonym">Musa ensete</name>
    <dbReference type="NCBI Taxonomy" id="4639"/>
    <lineage>
        <taxon>Eukaryota</taxon>
        <taxon>Viridiplantae</taxon>
        <taxon>Streptophyta</taxon>
        <taxon>Embryophyta</taxon>
        <taxon>Tracheophyta</taxon>
        <taxon>Spermatophyta</taxon>
        <taxon>Magnoliopsida</taxon>
        <taxon>Liliopsida</taxon>
        <taxon>Zingiberales</taxon>
        <taxon>Musaceae</taxon>
        <taxon>Ensete</taxon>
    </lineage>
</organism>
<dbReference type="Proteomes" id="UP000287651">
    <property type="component" value="Unassembled WGS sequence"/>
</dbReference>
<dbReference type="EMBL" id="AMZH03016071">
    <property type="protein sequence ID" value="RRT45064.1"/>
    <property type="molecule type" value="Genomic_DNA"/>
</dbReference>
<comment type="caution">
    <text evidence="1">The sequence shown here is derived from an EMBL/GenBank/DDBJ whole genome shotgun (WGS) entry which is preliminary data.</text>
</comment>